<evidence type="ECO:0000259" key="11">
    <source>
        <dbReference type="Pfam" id="PF00999"/>
    </source>
</evidence>
<dbReference type="Gene3D" id="1.20.1530.20">
    <property type="match status" value="1"/>
</dbReference>
<feature type="transmembrane region" description="Helical" evidence="10">
    <location>
        <begin position="218"/>
        <end position="239"/>
    </location>
</feature>
<feature type="transmembrane region" description="Helical" evidence="10">
    <location>
        <begin position="91"/>
        <end position="111"/>
    </location>
</feature>
<feature type="domain" description="RCK N-terminal" evidence="12">
    <location>
        <begin position="402"/>
        <end position="505"/>
    </location>
</feature>
<feature type="transmembrane region" description="Helical" evidence="10">
    <location>
        <begin position="53"/>
        <end position="70"/>
    </location>
</feature>
<evidence type="ECO:0000256" key="4">
    <source>
        <dbReference type="ARBA" id="ARBA00022475"/>
    </source>
</evidence>
<feature type="domain" description="Cation/H+ exchanger transmembrane" evidence="11">
    <location>
        <begin position="13"/>
        <end position="390"/>
    </location>
</feature>
<keyword evidence="8 10" id="KW-0472">Membrane</keyword>
<gene>
    <name evidence="13" type="ORF">EDC38_0369</name>
</gene>
<evidence type="ECO:0000256" key="1">
    <source>
        <dbReference type="ARBA" id="ARBA00004651"/>
    </source>
</evidence>
<dbReference type="GO" id="GO:1902600">
    <property type="term" value="P:proton transmembrane transport"/>
    <property type="evidence" value="ECO:0007669"/>
    <property type="project" value="InterPro"/>
</dbReference>
<feature type="transmembrane region" description="Helical" evidence="10">
    <location>
        <begin position="268"/>
        <end position="286"/>
    </location>
</feature>
<keyword evidence="2" id="KW-0813">Transport</keyword>
<dbReference type="GO" id="GO:0005886">
    <property type="term" value="C:plasma membrane"/>
    <property type="evidence" value="ECO:0007669"/>
    <property type="project" value="UniProtKB-SubCell"/>
</dbReference>
<dbReference type="PANTHER" id="PTHR32507:SF0">
    <property type="entry name" value="NA(+)_H(+) ANTIPORTER 2-RELATED"/>
    <property type="match status" value="1"/>
</dbReference>
<keyword evidence="14" id="KW-1185">Reference proteome</keyword>
<evidence type="ECO:0000256" key="9">
    <source>
        <dbReference type="SAM" id="MobiDB-lite"/>
    </source>
</evidence>
<evidence type="ECO:0000313" key="13">
    <source>
        <dbReference type="EMBL" id="ROQ19781.1"/>
    </source>
</evidence>
<keyword evidence="7" id="KW-0406">Ion transport</keyword>
<dbReference type="SUPFAM" id="SSF51735">
    <property type="entry name" value="NAD(P)-binding Rossmann-fold domains"/>
    <property type="match status" value="1"/>
</dbReference>
<evidence type="ECO:0000256" key="3">
    <source>
        <dbReference type="ARBA" id="ARBA00022449"/>
    </source>
</evidence>
<proteinExistence type="predicted"/>
<organism evidence="13 14">
    <name type="scientific">Marinimicrobium koreense</name>
    <dbReference type="NCBI Taxonomy" id="306545"/>
    <lineage>
        <taxon>Bacteria</taxon>
        <taxon>Pseudomonadati</taxon>
        <taxon>Pseudomonadota</taxon>
        <taxon>Gammaproteobacteria</taxon>
        <taxon>Cellvibrionales</taxon>
        <taxon>Cellvibrionaceae</taxon>
        <taxon>Marinimicrobium</taxon>
    </lineage>
</organism>
<feature type="transmembrane region" description="Helical" evidence="10">
    <location>
        <begin position="365"/>
        <end position="383"/>
    </location>
</feature>
<dbReference type="Pfam" id="PF02254">
    <property type="entry name" value="TrkA_N"/>
    <property type="match status" value="1"/>
</dbReference>
<evidence type="ECO:0000259" key="12">
    <source>
        <dbReference type="Pfam" id="PF02254"/>
    </source>
</evidence>
<evidence type="ECO:0000256" key="8">
    <source>
        <dbReference type="ARBA" id="ARBA00023136"/>
    </source>
</evidence>
<feature type="transmembrane region" description="Helical" evidence="10">
    <location>
        <begin position="332"/>
        <end position="353"/>
    </location>
</feature>
<evidence type="ECO:0000256" key="5">
    <source>
        <dbReference type="ARBA" id="ARBA00022692"/>
    </source>
</evidence>
<evidence type="ECO:0000256" key="6">
    <source>
        <dbReference type="ARBA" id="ARBA00022989"/>
    </source>
</evidence>
<reference evidence="13 14" key="1">
    <citation type="submission" date="2018-11" db="EMBL/GenBank/DDBJ databases">
        <title>Genomic Encyclopedia of Type Strains, Phase IV (KMG-IV): sequencing the most valuable type-strain genomes for metagenomic binning, comparative biology and taxonomic classification.</title>
        <authorList>
            <person name="Goeker M."/>
        </authorList>
    </citation>
    <scope>NUCLEOTIDE SEQUENCE [LARGE SCALE GENOMIC DNA]</scope>
    <source>
        <strain evidence="13 14">DSM 16974</strain>
    </source>
</reference>
<dbReference type="InterPro" id="IPR038770">
    <property type="entry name" value="Na+/solute_symporter_sf"/>
</dbReference>
<dbReference type="EMBL" id="RJUK01000001">
    <property type="protein sequence ID" value="ROQ19781.1"/>
    <property type="molecule type" value="Genomic_DNA"/>
</dbReference>
<feature type="transmembrane region" description="Helical" evidence="10">
    <location>
        <begin position="117"/>
        <end position="137"/>
    </location>
</feature>
<evidence type="ECO:0000313" key="14">
    <source>
        <dbReference type="Proteomes" id="UP000273643"/>
    </source>
</evidence>
<dbReference type="OrthoDB" id="570124at2"/>
<evidence type="ECO:0000256" key="7">
    <source>
        <dbReference type="ARBA" id="ARBA00023065"/>
    </source>
</evidence>
<keyword evidence="6 10" id="KW-1133">Transmembrane helix</keyword>
<feature type="transmembrane region" description="Helical" evidence="10">
    <location>
        <begin position="293"/>
        <end position="312"/>
    </location>
</feature>
<name>A0A3N1NWC5_9GAMM</name>
<comment type="caution">
    <text evidence="13">The sequence shown here is derived from an EMBL/GenBank/DDBJ whole genome shotgun (WGS) entry which is preliminary data.</text>
</comment>
<comment type="subcellular location">
    <subcellularLocation>
        <location evidence="1">Cell membrane</location>
        <topology evidence="1">Multi-pass membrane protein</topology>
    </subcellularLocation>
</comment>
<accession>A0A3N1NWC5</accession>
<dbReference type="AlphaFoldDB" id="A0A3N1NWC5"/>
<dbReference type="Gene3D" id="3.40.50.720">
    <property type="entry name" value="NAD(P)-binding Rossmann-like Domain"/>
    <property type="match status" value="1"/>
</dbReference>
<dbReference type="GO" id="GO:0006813">
    <property type="term" value="P:potassium ion transport"/>
    <property type="evidence" value="ECO:0007669"/>
    <property type="project" value="InterPro"/>
</dbReference>
<dbReference type="InterPro" id="IPR036291">
    <property type="entry name" value="NAD(P)-bd_dom_sf"/>
</dbReference>
<keyword evidence="5 10" id="KW-0812">Transmembrane</keyword>
<dbReference type="PANTHER" id="PTHR32507">
    <property type="entry name" value="NA(+)/H(+) ANTIPORTER 1"/>
    <property type="match status" value="1"/>
</dbReference>
<feature type="transmembrane region" description="Helical" evidence="10">
    <location>
        <begin position="184"/>
        <end position="206"/>
    </location>
</feature>
<feature type="transmembrane region" description="Helical" evidence="10">
    <location>
        <begin position="6"/>
        <end position="23"/>
    </location>
</feature>
<dbReference type="RefSeq" id="WP_123637082.1">
    <property type="nucleotide sequence ID" value="NZ_RJUK01000001.1"/>
</dbReference>
<dbReference type="Pfam" id="PF00999">
    <property type="entry name" value="Na_H_Exchanger"/>
    <property type="match status" value="1"/>
</dbReference>
<sequence length="618" mass="67543">MENAGLAIALIGIVALFCQWAAWQARLPAILFLLVTGLILGPIGGWLDPDALFGDLLFPLVSLAVAVILFEGSLTLNFRELGSLSTVVRRMITVAAPITWAVVAVTTHYLFGIGWDLSILFGALMVVTGPTVITPLLRSVRPSERVANILRWEGIVIDPVGALLVVVMYEFIATQSQAAAFGHSVLLFLEIIVVGMVIGLAAGYLLGKILARQWLPEYLHNLATLSLVFMVFTFCNHLAHESGLLGVTVMGMWLGNQKDVRIHNILNFKENLTILFISGLFIILAARLPQEQLIGIFTLAPLLLLLVIQFVARPLSVAFATLGSPVNWRERIVLSWIAPRGIVAAAVSALFALRLEEQGHPDAHWLLPLTFAIILGTVVFQSATARPLARALKAVEPEPRGVLILGANAVARTIGKALMEQKLPVMVCDSNWENIRTARMAGLRTFYGNPTSEYASQRLELTGIGQLLALSPLRELNVIACMHYRNEFGRENVYTIRHTSENHKAEKHHVADDLKGATLFAERATYAKLASLIGEGAEIRVTRLTEEFTFEAFKKSKTRGTLLLFSINEDGDLRPFVAGREETPESGSVLLSLVPADQSSKEVPVHEDASPESPSLPD</sequence>
<keyword evidence="4" id="KW-1003">Cell membrane</keyword>
<feature type="transmembrane region" description="Helical" evidence="10">
    <location>
        <begin position="30"/>
        <end position="47"/>
    </location>
</feature>
<evidence type="ECO:0000256" key="2">
    <source>
        <dbReference type="ARBA" id="ARBA00022448"/>
    </source>
</evidence>
<dbReference type="InterPro" id="IPR003148">
    <property type="entry name" value="RCK_N"/>
</dbReference>
<feature type="compositionally biased region" description="Basic and acidic residues" evidence="9">
    <location>
        <begin position="599"/>
        <end position="609"/>
    </location>
</feature>
<dbReference type="InterPro" id="IPR006153">
    <property type="entry name" value="Cation/H_exchanger_TM"/>
</dbReference>
<protein>
    <submittedName>
        <fullName evidence="13">Sodium/proton antiporter (CPA1 family)</fullName>
    </submittedName>
</protein>
<feature type="transmembrane region" description="Helical" evidence="10">
    <location>
        <begin position="149"/>
        <end position="172"/>
    </location>
</feature>
<dbReference type="GO" id="GO:0015297">
    <property type="term" value="F:antiporter activity"/>
    <property type="evidence" value="ECO:0007669"/>
    <property type="project" value="UniProtKB-KW"/>
</dbReference>
<dbReference type="Proteomes" id="UP000273643">
    <property type="component" value="Unassembled WGS sequence"/>
</dbReference>
<feature type="region of interest" description="Disordered" evidence="9">
    <location>
        <begin position="597"/>
        <end position="618"/>
    </location>
</feature>
<evidence type="ECO:0000256" key="10">
    <source>
        <dbReference type="SAM" id="Phobius"/>
    </source>
</evidence>
<keyword evidence="3" id="KW-0050">Antiport</keyword>